<dbReference type="PANTHER" id="PTHR43179">
    <property type="entry name" value="RHAMNOSYLTRANSFERASE WBBL"/>
    <property type="match status" value="1"/>
</dbReference>
<comment type="caution">
    <text evidence="5">The sequence shown here is derived from an EMBL/GenBank/DDBJ whole genome shotgun (WGS) entry which is preliminary data.</text>
</comment>
<dbReference type="EC" id="2.-.-.-" evidence="5"/>
<organism evidence="5 6">
    <name type="scientific">Buttiauxella noackiae ATCC 51607</name>
    <dbReference type="NCBI Taxonomy" id="1354255"/>
    <lineage>
        <taxon>Bacteria</taxon>
        <taxon>Pseudomonadati</taxon>
        <taxon>Pseudomonadota</taxon>
        <taxon>Gammaproteobacteria</taxon>
        <taxon>Enterobacterales</taxon>
        <taxon>Enterobacteriaceae</taxon>
        <taxon>Buttiauxella</taxon>
    </lineage>
</organism>
<evidence type="ECO:0000256" key="1">
    <source>
        <dbReference type="ARBA" id="ARBA00006739"/>
    </source>
</evidence>
<dbReference type="GO" id="GO:0016757">
    <property type="term" value="F:glycosyltransferase activity"/>
    <property type="evidence" value="ECO:0007669"/>
    <property type="project" value="UniProtKB-KW"/>
</dbReference>
<reference evidence="5 6" key="1">
    <citation type="submission" date="2016-04" db="EMBL/GenBank/DDBJ databases">
        <title>ATOL: Assembling a taxonomically balanced genome-scale reconstruction of the evolutionary history of the Enterobacteriaceae.</title>
        <authorList>
            <person name="Plunkett G.III."/>
            <person name="Neeno-Eckwall E.C."/>
            <person name="Glasner J.D."/>
            <person name="Perna N.T."/>
        </authorList>
    </citation>
    <scope>NUCLEOTIDE SEQUENCE [LARGE SCALE GENOMIC DNA]</scope>
    <source>
        <strain evidence="5 6">ATCC 51607</strain>
    </source>
</reference>
<sequence length="306" mass="34880">MEHKVIAVVVTYNRKEFLLKVLKSLIEQTYQLQHILVIDNSSSDGTKEAVFSISDAKIEYMNTGGNLGGAGGFYEGFKLSENYTYDYLWLMDDDFQPSLNCLETMLKNDPKGIVQPIRYNLDGSCAELSPLTYDIQKIFTLNPKGKSVKSYIQDQGDLSQPIKIEAIPFEGPLIHRDVVTLLGKPEPRFFIFCDDIEYAIKAKKAGVPIVCDPNAKATRLLVNNQGNDMLSWKGYFMLRNLFYLHRKYGENVFVRNKPIVLALGYGVVSLLKGNWKQIRVTYEAFFDSKELKNTEKHKPKPKKNPN</sequence>
<dbReference type="InterPro" id="IPR029044">
    <property type="entry name" value="Nucleotide-diphossugar_trans"/>
</dbReference>
<dbReference type="RefSeq" id="WP_064554817.1">
    <property type="nucleotide sequence ID" value="NZ_LXEO01000025.1"/>
</dbReference>
<proteinExistence type="inferred from homology"/>
<dbReference type="Proteomes" id="UP000078286">
    <property type="component" value="Unassembled WGS sequence"/>
</dbReference>
<evidence type="ECO:0000259" key="4">
    <source>
        <dbReference type="Pfam" id="PF00535"/>
    </source>
</evidence>
<protein>
    <submittedName>
        <fullName evidence="5">dTDP-rhamnosyl transferase</fullName>
        <ecNumber evidence="5">2.-.-.-</ecNumber>
    </submittedName>
</protein>
<evidence type="ECO:0000256" key="2">
    <source>
        <dbReference type="ARBA" id="ARBA00022676"/>
    </source>
</evidence>
<gene>
    <name evidence="5" type="ORF">M979_1988</name>
</gene>
<evidence type="ECO:0000313" key="5">
    <source>
        <dbReference type="EMBL" id="OAT17494.1"/>
    </source>
</evidence>
<keyword evidence="2" id="KW-0328">Glycosyltransferase</keyword>
<name>A0A1B7HPF1_9ENTR</name>
<dbReference type="Pfam" id="PF00535">
    <property type="entry name" value="Glycos_transf_2"/>
    <property type="match status" value="1"/>
</dbReference>
<comment type="similarity">
    <text evidence="1">Belongs to the glycosyltransferase 2 family.</text>
</comment>
<dbReference type="PANTHER" id="PTHR43179:SF12">
    <property type="entry name" value="GALACTOFURANOSYLTRANSFERASE GLFT2"/>
    <property type="match status" value="1"/>
</dbReference>
<keyword evidence="6" id="KW-1185">Reference proteome</keyword>
<dbReference type="Gene3D" id="3.90.550.10">
    <property type="entry name" value="Spore Coat Polysaccharide Biosynthesis Protein SpsA, Chain A"/>
    <property type="match status" value="1"/>
</dbReference>
<accession>A0A1B7HPF1</accession>
<evidence type="ECO:0000313" key="6">
    <source>
        <dbReference type="Proteomes" id="UP000078286"/>
    </source>
</evidence>
<keyword evidence="3 5" id="KW-0808">Transferase</keyword>
<evidence type="ECO:0000256" key="3">
    <source>
        <dbReference type="ARBA" id="ARBA00022679"/>
    </source>
</evidence>
<dbReference type="PATRIC" id="fig|1354255.3.peg.2059"/>
<feature type="domain" description="Glycosyltransferase 2-like" evidence="4">
    <location>
        <begin position="8"/>
        <end position="117"/>
    </location>
</feature>
<dbReference type="InterPro" id="IPR001173">
    <property type="entry name" value="Glyco_trans_2-like"/>
</dbReference>
<dbReference type="SUPFAM" id="SSF53448">
    <property type="entry name" value="Nucleotide-diphospho-sugar transferases"/>
    <property type="match status" value="1"/>
</dbReference>
<dbReference type="EMBL" id="LXEO01000025">
    <property type="protein sequence ID" value="OAT17494.1"/>
    <property type="molecule type" value="Genomic_DNA"/>
</dbReference>
<dbReference type="AlphaFoldDB" id="A0A1B7HPF1"/>